<name>A0A1G7TYT3_9PROT</name>
<keyword evidence="2" id="KW-1185">Reference proteome</keyword>
<evidence type="ECO:0000313" key="1">
    <source>
        <dbReference type="EMBL" id="SDG40443.1"/>
    </source>
</evidence>
<organism evidence="1 2">
    <name type="scientific">Limimonas halophila</name>
    <dbReference type="NCBI Taxonomy" id="1082479"/>
    <lineage>
        <taxon>Bacteria</taxon>
        <taxon>Pseudomonadati</taxon>
        <taxon>Pseudomonadota</taxon>
        <taxon>Alphaproteobacteria</taxon>
        <taxon>Rhodospirillales</taxon>
        <taxon>Rhodovibrionaceae</taxon>
        <taxon>Limimonas</taxon>
    </lineage>
</organism>
<protein>
    <submittedName>
        <fullName evidence="1">Uncharacterized protein</fullName>
    </submittedName>
</protein>
<dbReference type="EMBL" id="FNCE01000011">
    <property type="protein sequence ID" value="SDG40443.1"/>
    <property type="molecule type" value="Genomic_DNA"/>
</dbReference>
<gene>
    <name evidence="1" type="ORF">SAMN05216241_1117</name>
</gene>
<dbReference type="Proteomes" id="UP000199415">
    <property type="component" value="Unassembled WGS sequence"/>
</dbReference>
<proteinExistence type="predicted"/>
<evidence type="ECO:0000313" key="2">
    <source>
        <dbReference type="Proteomes" id="UP000199415"/>
    </source>
</evidence>
<dbReference type="AlphaFoldDB" id="A0A1G7TYT3"/>
<accession>A0A1G7TYT3</accession>
<sequence length="74" mass="7729">MTIDDFDTGDQLFFQGGLTDGDVGVTNPSFTDGVVQLSGGETEVTLTSIGSADQQIFNASQFVETFGQDALGFA</sequence>
<reference evidence="1 2" key="1">
    <citation type="submission" date="2016-10" db="EMBL/GenBank/DDBJ databases">
        <authorList>
            <person name="de Groot N.N."/>
        </authorList>
    </citation>
    <scope>NUCLEOTIDE SEQUENCE [LARGE SCALE GENOMIC DNA]</scope>
    <source>
        <strain evidence="1 2">DSM 25584</strain>
    </source>
</reference>